<comment type="caution">
    <text evidence="3">The sequence shown here is derived from an EMBL/GenBank/DDBJ whole genome shotgun (WGS) entry which is preliminary data.</text>
</comment>
<evidence type="ECO:0000256" key="1">
    <source>
        <dbReference type="SAM" id="MobiDB-lite"/>
    </source>
</evidence>
<dbReference type="PANTHER" id="PTHR34054">
    <property type="entry name" value="EXPRESSED PROTEIN"/>
    <property type="match status" value="1"/>
</dbReference>
<evidence type="ECO:0000256" key="2">
    <source>
        <dbReference type="SAM" id="Phobius"/>
    </source>
</evidence>
<gene>
    <name evidence="3" type="ORF">SSX86_019625</name>
</gene>
<keyword evidence="2" id="KW-1133">Transmembrane helix</keyword>
<keyword evidence="2" id="KW-0812">Transmembrane</keyword>
<dbReference type="Proteomes" id="UP001408789">
    <property type="component" value="Unassembled WGS sequence"/>
</dbReference>
<dbReference type="AlphaFoldDB" id="A0AAP0D059"/>
<organism evidence="3 4">
    <name type="scientific">Deinandra increscens subsp. villosa</name>
    <dbReference type="NCBI Taxonomy" id="3103831"/>
    <lineage>
        <taxon>Eukaryota</taxon>
        <taxon>Viridiplantae</taxon>
        <taxon>Streptophyta</taxon>
        <taxon>Embryophyta</taxon>
        <taxon>Tracheophyta</taxon>
        <taxon>Spermatophyta</taxon>
        <taxon>Magnoliopsida</taxon>
        <taxon>eudicotyledons</taxon>
        <taxon>Gunneridae</taxon>
        <taxon>Pentapetalae</taxon>
        <taxon>asterids</taxon>
        <taxon>campanulids</taxon>
        <taxon>Asterales</taxon>
        <taxon>Asteraceae</taxon>
        <taxon>Asteroideae</taxon>
        <taxon>Heliantheae alliance</taxon>
        <taxon>Madieae</taxon>
        <taxon>Madiinae</taxon>
        <taxon>Deinandra</taxon>
    </lineage>
</organism>
<feature type="region of interest" description="Disordered" evidence="1">
    <location>
        <begin position="82"/>
        <end position="102"/>
    </location>
</feature>
<feature type="region of interest" description="Disordered" evidence="1">
    <location>
        <begin position="114"/>
        <end position="176"/>
    </location>
</feature>
<keyword evidence="4" id="KW-1185">Reference proteome</keyword>
<evidence type="ECO:0000313" key="4">
    <source>
        <dbReference type="Proteomes" id="UP001408789"/>
    </source>
</evidence>
<protein>
    <submittedName>
        <fullName evidence="3">Uncharacterized protein</fullName>
    </submittedName>
</protein>
<proteinExistence type="predicted"/>
<sequence length="176" mass="19493">MSVSNLATALSVLFAVFLVALAGELIYVLWRHRSFRRRSSPIPTHHEIIETPNSSIADHIHAATSTKELQLYFFCLKPHSPPPPNYKDAGEKDDESSPEDHVVVDVLKLLDVKDKGEEEDKDEGESKKADVDFSNKSTTKTSSEVGLEEEGDTKTVFSTPCDSPMFFTPVGSPSRD</sequence>
<feature type="compositionally biased region" description="Basic and acidic residues" evidence="1">
    <location>
        <begin position="114"/>
        <end position="133"/>
    </location>
</feature>
<feature type="transmembrane region" description="Helical" evidence="2">
    <location>
        <begin position="6"/>
        <end position="30"/>
    </location>
</feature>
<dbReference type="PANTHER" id="PTHR34054:SF4">
    <property type="entry name" value="PROTEIN, PUTATIVE-RELATED"/>
    <property type="match status" value="1"/>
</dbReference>
<feature type="compositionally biased region" description="Polar residues" evidence="1">
    <location>
        <begin position="134"/>
        <end position="144"/>
    </location>
</feature>
<accession>A0AAP0D059</accession>
<dbReference type="EMBL" id="JBCNJP010000019">
    <property type="protein sequence ID" value="KAK9062439.1"/>
    <property type="molecule type" value="Genomic_DNA"/>
</dbReference>
<name>A0AAP0D059_9ASTR</name>
<evidence type="ECO:0000313" key="3">
    <source>
        <dbReference type="EMBL" id="KAK9062439.1"/>
    </source>
</evidence>
<keyword evidence="2" id="KW-0472">Membrane</keyword>
<dbReference type="InterPro" id="IPR045884">
    <property type="entry name" value="At5g59350-like"/>
</dbReference>
<reference evidence="3 4" key="1">
    <citation type="submission" date="2024-04" db="EMBL/GenBank/DDBJ databases">
        <title>The reference genome of an endangered Asteraceae, Deinandra increscens subsp. villosa, native to the Central Coast of California.</title>
        <authorList>
            <person name="Guilliams M."/>
            <person name="Hasenstab-Lehman K."/>
            <person name="Meyer R."/>
            <person name="Mcevoy S."/>
        </authorList>
    </citation>
    <scope>NUCLEOTIDE SEQUENCE [LARGE SCALE GENOMIC DNA]</scope>
    <source>
        <tissue evidence="3">Leaf</tissue>
    </source>
</reference>